<feature type="region of interest" description="Disordered" evidence="1">
    <location>
        <begin position="336"/>
        <end position="493"/>
    </location>
</feature>
<feature type="region of interest" description="Disordered" evidence="1">
    <location>
        <begin position="1"/>
        <end position="22"/>
    </location>
</feature>
<proteinExistence type="predicted"/>
<dbReference type="PANTHER" id="PTHR38407">
    <property type="entry name" value="PROTEIN IVY1"/>
    <property type="match status" value="1"/>
</dbReference>
<comment type="caution">
    <text evidence="2">The sequence shown here is derived from an EMBL/GenBank/DDBJ whole genome shotgun (WGS) entry which is preliminary data.</text>
</comment>
<dbReference type="InterPro" id="IPR027267">
    <property type="entry name" value="AH/BAR_dom_sf"/>
</dbReference>
<dbReference type="Gene3D" id="1.20.1270.60">
    <property type="entry name" value="Arfaptin homology (AH) domain/BAR domain"/>
    <property type="match status" value="1"/>
</dbReference>
<protein>
    <submittedName>
        <fullName evidence="2">Protein IVY1</fullName>
    </submittedName>
</protein>
<dbReference type="Proteomes" id="UP001390339">
    <property type="component" value="Unassembled WGS sequence"/>
</dbReference>
<reference evidence="2 3" key="1">
    <citation type="journal article" date="2024" name="IMA Fungus">
        <title>Apiospora arundinis, a panoply of carbohydrate-active enzymes and secondary metabolites.</title>
        <authorList>
            <person name="Sorensen T."/>
            <person name="Petersen C."/>
            <person name="Muurmann A.T."/>
            <person name="Christiansen J.V."/>
            <person name="Brundto M.L."/>
            <person name="Overgaard C.K."/>
            <person name="Boysen A.T."/>
            <person name="Wollenberg R.D."/>
            <person name="Larsen T.O."/>
            <person name="Sorensen J.L."/>
            <person name="Nielsen K.L."/>
            <person name="Sondergaard T.E."/>
        </authorList>
    </citation>
    <scope>NUCLEOTIDE SEQUENCE [LARGE SCALE GENOMIC DNA]</scope>
    <source>
        <strain evidence="2 3">AAU 773</strain>
    </source>
</reference>
<sequence length="493" mass="52958">MASPANDRPTSPSPSQFPIPGSPTFTYASTANVLSSYTLPLPPPPRPPHAILTKTDLEASQTAYADLLSTAKAYRQALATLSTTASAFGASLESCARLKESRADALGPLPGIGGGVGGGGGGSGPGLMSNSFTAGSKGSCTADLLLGASGVHHLVANHQQILSETVYRSFEVPLLHELDKWRAAIDDEDERYRREAAARSQEIRRLEKEGLKLHKQRRRDVGKFREHLVELTARLDGLTALHGDHARTLLRESQETSVKILDASCSLVRAEVDIFESLARKGWSGGGLDELLEKGRDLFASEDDALVGAGIVGTHNNAGDGAKLFSILPPKSILQQNDSASDSGLGSGKSRSHGRTDSLLVENDRYQSLTGAVERERGDDESIFSEFNQSRGVRPFSPQPIRRNHTDVILDPDSLFLGNDEEEGARDVTAQSLTLEPQKDHGEEESEEDGASPWKDEGLRKGSSGTLSLGSTVKGRERRWSGTDKDDNASERE</sequence>
<evidence type="ECO:0000256" key="1">
    <source>
        <dbReference type="SAM" id="MobiDB-lite"/>
    </source>
</evidence>
<gene>
    <name evidence="2" type="ORF">PGQ11_014054</name>
</gene>
<feature type="compositionally biased region" description="Low complexity" evidence="1">
    <location>
        <begin position="462"/>
        <end position="472"/>
    </location>
</feature>
<organism evidence="2 3">
    <name type="scientific">Apiospora arundinis</name>
    <dbReference type="NCBI Taxonomy" id="335852"/>
    <lineage>
        <taxon>Eukaryota</taxon>
        <taxon>Fungi</taxon>
        <taxon>Dikarya</taxon>
        <taxon>Ascomycota</taxon>
        <taxon>Pezizomycotina</taxon>
        <taxon>Sordariomycetes</taxon>
        <taxon>Xylariomycetidae</taxon>
        <taxon>Amphisphaeriales</taxon>
        <taxon>Apiosporaceae</taxon>
        <taxon>Apiospora</taxon>
    </lineage>
</organism>
<feature type="compositionally biased region" description="Basic and acidic residues" evidence="1">
    <location>
        <begin position="474"/>
        <end position="493"/>
    </location>
</feature>
<name>A0ABR2HRX0_9PEZI</name>
<evidence type="ECO:0000313" key="3">
    <source>
        <dbReference type="Proteomes" id="UP001390339"/>
    </source>
</evidence>
<evidence type="ECO:0000313" key="2">
    <source>
        <dbReference type="EMBL" id="KAK8851575.1"/>
    </source>
</evidence>
<dbReference type="InterPro" id="IPR037470">
    <property type="entry name" value="IVY1"/>
</dbReference>
<keyword evidence="3" id="KW-1185">Reference proteome</keyword>
<accession>A0ABR2HRX0</accession>
<dbReference type="PANTHER" id="PTHR38407:SF1">
    <property type="entry name" value="PROTEIN IVY1"/>
    <property type="match status" value="1"/>
</dbReference>
<dbReference type="EMBL" id="JAPCWZ010000009">
    <property type="protein sequence ID" value="KAK8851575.1"/>
    <property type="molecule type" value="Genomic_DNA"/>
</dbReference>
<dbReference type="SUPFAM" id="SSF103657">
    <property type="entry name" value="BAR/IMD domain-like"/>
    <property type="match status" value="1"/>
</dbReference>
<feature type="compositionally biased region" description="Pro residues" evidence="1">
    <location>
        <begin position="11"/>
        <end position="21"/>
    </location>
</feature>